<name>A0AA88TF52_9TELE</name>
<dbReference type="AlphaFoldDB" id="A0AA88TF52"/>
<proteinExistence type="predicted"/>
<dbReference type="Proteomes" id="UP001187343">
    <property type="component" value="Unassembled WGS sequence"/>
</dbReference>
<keyword evidence="2" id="KW-1185">Reference proteome</keyword>
<evidence type="ECO:0000313" key="1">
    <source>
        <dbReference type="EMBL" id="KAK2872464.1"/>
    </source>
</evidence>
<organism evidence="1 2">
    <name type="scientific">Cirrhinus molitorella</name>
    <name type="common">mud carp</name>
    <dbReference type="NCBI Taxonomy" id="172907"/>
    <lineage>
        <taxon>Eukaryota</taxon>
        <taxon>Metazoa</taxon>
        <taxon>Chordata</taxon>
        <taxon>Craniata</taxon>
        <taxon>Vertebrata</taxon>
        <taxon>Euteleostomi</taxon>
        <taxon>Actinopterygii</taxon>
        <taxon>Neopterygii</taxon>
        <taxon>Teleostei</taxon>
        <taxon>Ostariophysi</taxon>
        <taxon>Cypriniformes</taxon>
        <taxon>Cyprinidae</taxon>
        <taxon>Labeoninae</taxon>
        <taxon>Labeonini</taxon>
        <taxon>Cirrhinus</taxon>
    </lineage>
</organism>
<comment type="caution">
    <text evidence="1">The sequence shown here is derived from an EMBL/GenBank/DDBJ whole genome shotgun (WGS) entry which is preliminary data.</text>
</comment>
<protein>
    <submittedName>
        <fullName evidence="1">Uncharacterized protein</fullName>
    </submittedName>
</protein>
<reference evidence="1" key="1">
    <citation type="submission" date="2023-08" db="EMBL/GenBank/DDBJ databases">
        <title>Chromosome-level Genome Assembly of mud carp (Cirrhinus molitorella).</title>
        <authorList>
            <person name="Liu H."/>
        </authorList>
    </citation>
    <scope>NUCLEOTIDE SEQUENCE</scope>
    <source>
        <strain evidence="1">Prfri</strain>
        <tissue evidence="1">Muscle</tissue>
    </source>
</reference>
<dbReference type="EMBL" id="JAUYZG010000022">
    <property type="protein sequence ID" value="KAK2872464.1"/>
    <property type="molecule type" value="Genomic_DNA"/>
</dbReference>
<evidence type="ECO:0000313" key="2">
    <source>
        <dbReference type="Proteomes" id="UP001187343"/>
    </source>
</evidence>
<gene>
    <name evidence="1" type="ORF">Q8A67_022361</name>
</gene>
<sequence>MMERERRKRHKPADPFIRPRLATRSIQKQKPLAKSLSGWTAGLRVVPEDRVQPHRKFPHGFSDMLTQRELREMHHTRGAVSANLLPSAHLQGVEGGVRFSNAPSNKHFIPSTLKDRGLITQLKG</sequence>
<accession>A0AA88TF52</accession>